<proteinExistence type="predicted"/>
<organism evidence="1">
    <name type="scientific">Woronichinia naegeliana WA131</name>
    <dbReference type="NCBI Taxonomy" id="2824559"/>
    <lineage>
        <taxon>Bacteria</taxon>
        <taxon>Bacillati</taxon>
        <taxon>Cyanobacteriota</taxon>
        <taxon>Cyanophyceae</taxon>
        <taxon>Synechococcales</taxon>
        <taxon>Coelosphaeriaceae</taxon>
        <taxon>Woronichinia</taxon>
    </lineage>
</organism>
<gene>
    <name evidence="1" type="ORF">KA717_17480</name>
</gene>
<name>A0A977L281_9CYAN</name>
<accession>A0A977L281</accession>
<reference evidence="1" key="1">
    <citation type="submission" date="2021-04" db="EMBL/GenBank/DDBJ databases">
        <title>Genome sequence of Woronichinia naegeliana from Washington state freshwater lake bloom.</title>
        <authorList>
            <person name="Dreher T.W."/>
        </authorList>
    </citation>
    <scope>NUCLEOTIDE SEQUENCE</scope>
    <source>
        <strain evidence="1">WA131</strain>
    </source>
</reference>
<evidence type="ECO:0000313" key="1">
    <source>
        <dbReference type="EMBL" id="UXE64144.1"/>
    </source>
</evidence>
<dbReference type="EMBL" id="CP073041">
    <property type="protein sequence ID" value="UXE64144.1"/>
    <property type="molecule type" value="Genomic_DNA"/>
</dbReference>
<protein>
    <submittedName>
        <fullName evidence="1">Uncharacterized protein</fullName>
    </submittedName>
</protein>
<dbReference type="KEGG" id="wna:KA717_17480"/>
<dbReference type="AlphaFoldDB" id="A0A977L281"/>
<dbReference type="Proteomes" id="UP001065613">
    <property type="component" value="Chromosome"/>
</dbReference>
<sequence length="73" mass="8484">MAATQISLYQQALEAVEALSVEDQRELIETLNHRFNLRQRQQLITEVKEVQTEYELGQVKFGSVSDFLEELDN</sequence>